<dbReference type="Gene3D" id="3.30.300.30">
    <property type="match status" value="1"/>
</dbReference>
<dbReference type="PRINTS" id="PR01009">
    <property type="entry name" value="FLGMRINGFLIF"/>
</dbReference>
<feature type="domain" description="Flagellar M-ring C-terminal" evidence="13">
    <location>
        <begin position="249"/>
        <end position="408"/>
    </location>
</feature>
<dbReference type="InterPro" id="IPR000067">
    <property type="entry name" value="FlgMring_FliF"/>
</dbReference>
<dbReference type="PANTHER" id="PTHR30046:SF0">
    <property type="entry name" value="FLAGELLAR M-RING PROTEIN"/>
    <property type="match status" value="1"/>
</dbReference>
<feature type="compositionally biased region" description="Gly residues" evidence="10">
    <location>
        <begin position="320"/>
        <end position="334"/>
    </location>
</feature>
<evidence type="ECO:0000256" key="1">
    <source>
        <dbReference type="ARBA" id="ARBA00004117"/>
    </source>
</evidence>
<evidence type="ECO:0000256" key="5">
    <source>
        <dbReference type="ARBA" id="ARBA00022692"/>
    </source>
</evidence>
<dbReference type="Pfam" id="PF08345">
    <property type="entry name" value="YscJ_FliF_C"/>
    <property type="match status" value="1"/>
</dbReference>
<dbReference type="RefSeq" id="WP_241050303.1">
    <property type="nucleotide sequence ID" value="NZ_JAKZBV010000001.1"/>
</dbReference>
<accession>A0ABS9TWP8</accession>
<evidence type="ECO:0000256" key="4">
    <source>
        <dbReference type="ARBA" id="ARBA00022475"/>
    </source>
</evidence>
<keyword evidence="7 11" id="KW-0472">Membrane</keyword>
<organism evidence="14 15">
    <name type="scientific">Sinomonas terrae</name>
    <dbReference type="NCBI Taxonomy" id="2908838"/>
    <lineage>
        <taxon>Bacteria</taxon>
        <taxon>Bacillati</taxon>
        <taxon>Actinomycetota</taxon>
        <taxon>Actinomycetes</taxon>
        <taxon>Micrococcales</taxon>
        <taxon>Micrococcaceae</taxon>
        <taxon>Sinomonas</taxon>
    </lineage>
</organism>
<keyword evidence="14" id="KW-0282">Flagellum</keyword>
<evidence type="ECO:0000256" key="9">
    <source>
        <dbReference type="PIRNR" id="PIRNR004862"/>
    </source>
</evidence>
<evidence type="ECO:0000256" key="6">
    <source>
        <dbReference type="ARBA" id="ARBA00022989"/>
    </source>
</evidence>
<dbReference type="Pfam" id="PF01514">
    <property type="entry name" value="YscJ_FliF"/>
    <property type="match status" value="1"/>
</dbReference>
<dbReference type="PIRSF" id="PIRSF004862">
    <property type="entry name" value="FliF"/>
    <property type="match status" value="1"/>
</dbReference>
<keyword evidence="4" id="KW-1003">Cell membrane</keyword>
<dbReference type="InterPro" id="IPR045851">
    <property type="entry name" value="AMP-bd_C_sf"/>
</dbReference>
<feature type="region of interest" description="Disordered" evidence="10">
    <location>
        <begin position="271"/>
        <end position="356"/>
    </location>
</feature>
<dbReference type="InterPro" id="IPR043427">
    <property type="entry name" value="YscJ/FliF"/>
</dbReference>
<comment type="similarity">
    <text evidence="3 9">Belongs to the FliF family.</text>
</comment>
<evidence type="ECO:0000259" key="13">
    <source>
        <dbReference type="Pfam" id="PF08345"/>
    </source>
</evidence>
<reference evidence="14 15" key="1">
    <citation type="submission" date="2022-03" db="EMBL/GenBank/DDBJ databases">
        <title>Sinomonas sp. isolated from a soil.</title>
        <authorList>
            <person name="Han J."/>
            <person name="Kim D.-U."/>
        </authorList>
    </citation>
    <scope>NUCLEOTIDE SEQUENCE [LARGE SCALE GENOMIC DNA]</scope>
    <source>
        <strain evidence="14 15">5-5</strain>
    </source>
</reference>
<dbReference type="InterPro" id="IPR006182">
    <property type="entry name" value="FliF_N_dom"/>
</dbReference>
<proteinExistence type="inferred from homology"/>
<name>A0ABS9TWP8_9MICC</name>
<keyword evidence="8 9" id="KW-0975">Bacterial flagellum</keyword>
<evidence type="ECO:0000256" key="2">
    <source>
        <dbReference type="ARBA" id="ARBA00004651"/>
    </source>
</evidence>
<dbReference type="PANTHER" id="PTHR30046">
    <property type="entry name" value="FLAGELLAR M-RING PROTEIN"/>
    <property type="match status" value="1"/>
</dbReference>
<dbReference type="NCBIfam" id="TIGR00206">
    <property type="entry name" value="fliF"/>
    <property type="match status" value="1"/>
</dbReference>
<dbReference type="InterPro" id="IPR013556">
    <property type="entry name" value="Flag_M-ring_C"/>
</dbReference>
<dbReference type="Proteomes" id="UP001202922">
    <property type="component" value="Unassembled WGS sequence"/>
</dbReference>
<protein>
    <recommendedName>
        <fullName evidence="9">Flagellar M-ring protein</fullName>
    </recommendedName>
</protein>
<sequence>MPPFISAAWRRLSATVKGFTVGQRTVAIIGLAVLALGAFALVSWLTKPSYAPLFTGLQSSDASAVVQQLGKDNVPYQLTDGGSTILVPQDKVYDERLKAASAGLPSAPATGYSLLDKMGVTSSQFQQDVTYKRAIEGELATTISHLDGVKSASVQLAIPDKTVFTSQQTDPTASVFVQTQPGVTLTSDKVDAIVHLTSASMPGMKATDVSVVDSQGNVLSAVGTGTTGNSSKLASDYQQQTQSAVQAVLDRVLGPGNATVAVIPDVDQQSAQQTSETFSSANNTAPLSQSTTTEKYTGTGASGASGVLGPDNIAVPSGTSSGGAGSNGDAGGNGTYDSTTDTKDNAVDKTTEDRTIPAGALKKQSVSVAINQFAAQGLNLQNINSLVSAAAGIDAKRGDVLSVQIVPFSTAAADQAKAALAQQQADDAAKAQQAMWTNIMWAGIALLALIGVALFLWMRARRAAVREPLDLGGSIVFDELPEPAIIEASTTVALPTIAEPLPALPDPGAEVLDAERRRAQVDRLGGADPQKTAEFLRGLMDESRAGV</sequence>
<keyword evidence="6 11" id="KW-1133">Transmembrane helix</keyword>
<keyword evidence="14" id="KW-0969">Cilium</keyword>
<feature type="transmembrane region" description="Helical" evidence="11">
    <location>
        <begin position="439"/>
        <end position="458"/>
    </location>
</feature>
<keyword evidence="15" id="KW-1185">Reference proteome</keyword>
<gene>
    <name evidence="14" type="primary">fliF</name>
    <name evidence="14" type="ORF">L0M17_00730</name>
</gene>
<comment type="function">
    <text evidence="9">The M ring may be actively involved in energy transduction.</text>
</comment>
<evidence type="ECO:0000256" key="11">
    <source>
        <dbReference type="SAM" id="Phobius"/>
    </source>
</evidence>
<keyword evidence="5 11" id="KW-0812">Transmembrane</keyword>
<evidence type="ECO:0000313" key="14">
    <source>
        <dbReference type="EMBL" id="MCH6468520.1"/>
    </source>
</evidence>
<evidence type="ECO:0000313" key="15">
    <source>
        <dbReference type="Proteomes" id="UP001202922"/>
    </source>
</evidence>
<feature type="compositionally biased region" description="Polar residues" evidence="10">
    <location>
        <begin position="271"/>
        <end position="296"/>
    </location>
</feature>
<keyword evidence="14" id="KW-0966">Cell projection</keyword>
<feature type="compositionally biased region" description="Basic and acidic residues" evidence="10">
    <location>
        <begin position="340"/>
        <end position="355"/>
    </location>
</feature>
<evidence type="ECO:0000256" key="3">
    <source>
        <dbReference type="ARBA" id="ARBA00007971"/>
    </source>
</evidence>
<feature type="transmembrane region" description="Helical" evidence="11">
    <location>
        <begin position="21"/>
        <end position="45"/>
    </location>
</feature>
<evidence type="ECO:0000256" key="10">
    <source>
        <dbReference type="SAM" id="MobiDB-lite"/>
    </source>
</evidence>
<comment type="caution">
    <text evidence="14">The sequence shown here is derived from an EMBL/GenBank/DDBJ whole genome shotgun (WGS) entry which is preliminary data.</text>
</comment>
<evidence type="ECO:0000259" key="12">
    <source>
        <dbReference type="Pfam" id="PF01514"/>
    </source>
</evidence>
<comment type="subcellular location">
    <subcellularLocation>
        <location evidence="1 9">Bacterial flagellum basal body</location>
    </subcellularLocation>
    <subcellularLocation>
        <location evidence="2">Cell membrane</location>
        <topology evidence="2">Multi-pass membrane protein</topology>
    </subcellularLocation>
</comment>
<evidence type="ECO:0000256" key="8">
    <source>
        <dbReference type="ARBA" id="ARBA00023143"/>
    </source>
</evidence>
<feature type="domain" description="Flagellar M-ring N-terminal" evidence="12">
    <location>
        <begin position="46"/>
        <end position="220"/>
    </location>
</feature>
<dbReference type="EMBL" id="JAKZBV010000001">
    <property type="protein sequence ID" value="MCH6468520.1"/>
    <property type="molecule type" value="Genomic_DNA"/>
</dbReference>
<evidence type="ECO:0000256" key="7">
    <source>
        <dbReference type="ARBA" id="ARBA00023136"/>
    </source>
</evidence>